<accession>A0ACC5RB80</accession>
<organism evidence="1 2">
    <name type="scientific">Taklimakanibacter albus</name>
    <dbReference type="NCBI Taxonomy" id="2800327"/>
    <lineage>
        <taxon>Bacteria</taxon>
        <taxon>Pseudomonadati</taxon>
        <taxon>Pseudomonadota</taxon>
        <taxon>Alphaproteobacteria</taxon>
        <taxon>Hyphomicrobiales</taxon>
        <taxon>Aestuariivirgaceae</taxon>
        <taxon>Taklimakanibacter</taxon>
    </lineage>
</organism>
<sequence>MSLATPQSLDYPSGDVSATSLNREALAGNARREARNLALLTFPAFSLTFVFVVLPVIWLFALSFVEKGQFGLGHYERMITYSSYSKILFTTLKISGIVTVICAVLGYPVAYLIAQLPGRLAMAFIALIIIPFWTSVLVRSYAWLVLLTDAGPVNQTLMWLGLVDQPVSLLFNETGSIIGMVHIMLPFFILPVYAVIRSFDWRLLEAASSLGAPPVSAFLRVFLPLSLPGVLAGAVLVFVQCLGFFVTPAVLGGGKVTMVSMKIASNVQQYFDWGAASALGIVLLFCVLSILYIGHRLFDLDRLLGVR</sequence>
<evidence type="ECO:0000313" key="2">
    <source>
        <dbReference type="Proteomes" id="UP000616151"/>
    </source>
</evidence>
<protein>
    <submittedName>
        <fullName evidence="1">ABC transporter permease</fullName>
    </submittedName>
</protein>
<dbReference type="Proteomes" id="UP000616151">
    <property type="component" value="Unassembled WGS sequence"/>
</dbReference>
<dbReference type="EMBL" id="JAENHL010000008">
    <property type="protein sequence ID" value="MBK1869751.1"/>
    <property type="molecule type" value="Genomic_DNA"/>
</dbReference>
<keyword evidence="2" id="KW-1185">Reference proteome</keyword>
<gene>
    <name evidence="1" type="ORF">JHL16_25540</name>
</gene>
<comment type="caution">
    <text evidence="1">The sequence shown here is derived from an EMBL/GenBank/DDBJ whole genome shotgun (WGS) entry which is preliminary data.</text>
</comment>
<reference evidence="1" key="1">
    <citation type="submission" date="2021-01" db="EMBL/GenBank/DDBJ databases">
        <authorList>
            <person name="Sun Q."/>
        </authorList>
    </citation>
    <scope>NUCLEOTIDE SEQUENCE</scope>
    <source>
        <strain evidence="1">YIM B02566</strain>
    </source>
</reference>
<evidence type="ECO:0000313" key="1">
    <source>
        <dbReference type="EMBL" id="MBK1869751.1"/>
    </source>
</evidence>
<name>A0ACC5RB80_9HYPH</name>
<proteinExistence type="predicted"/>